<dbReference type="InterPro" id="IPR011051">
    <property type="entry name" value="RmlC_Cupin_sf"/>
</dbReference>
<accession>X1H6S7</accession>
<reference evidence="2" key="1">
    <citation type="journal article" date="2014" name="Front. Microbiol.">
        <title>High frequency of phylogenetically diverse reductive dehalogenase-homologous genes in deep subseafloor sedimentary metagenomes.</title>
        <authorList>
            <person name="Kawai M."/>
            <person name="Futagami T."/>
            <person name="Toyoda A."/>
            <person name="Takaki Y."/>
            <person name="Nishi S."/>
            <person name="Hori S."/>
            <person name="Arai W."/>
            <person name="Tsubouchi T."/>
            <person name="Morono Y."/>
            <person name="Uchiyama I."/>
            <person name="Ito T."/>
            <person name="Fujiyama A."/>
            <person name="Inagaki F."/>
            <person name="Takami H."/>
        </authorList>
    </citation>
    <scope>NUCLEOTIDE SEQUENCE</scope>
    <source>
        <strain evidence="2">Expedition CK06-06</strain>
    </source>
</reference>
<dbReference type="SUPFAM" id="SSF51182">
    <property type="entry name" value="RmlC-like cupins"/>
    <property type="match status" value="1"/>
</dbReference>
<evidence type="ECO:0000313" key="2">
    <source>
        <dbReference type="EMBL" id="GAH65092.1"/>
    </source>
</evidence>
<protein>
    <recommendedName>
        <fullName evidence="1">Cupin type-2 domain-containing protein</fullName>
    </recommendedName>
</protein>
<dbReference type="Gene3D" id="2.60.120.10">
    <property type="entry name" value="Jelly Rolls"/>
    <property type="match status" value="1"/>
</dbReference>
<dbReference type="CDD" id="cd06984">
    <property type="entry name" value="cupin_Moth_1897"/>
    <property type="match status" value="1"/>
</dbReference>
<dbReference type="InterPro" id="IPR052044">
    <property type="entry name" value="PKS_Associated_Protein"/>
</dbReference>
<organism evidence="2">
    <name type="scientific">marine sediment metagenome</name>
    <dbReference type="NCBI Taxonomy" id="412755"/>
    <lineage>
        <taxon>unclassified sequences</taxon>
        <taxon>metagenomes</taxon>
        <taxon>ecological metagenomes</taxon>
    </lineage>
</organism>
<dbReference type="InterPro" id="IPR013096">
    <property type="entry name" value="Cupin_2"/>
</dbReference>
<dbReference type="PANTHER" id="PTHR36114">
    <property type="entry name" value="16.7 KDA PROTEIN IN WHIE LOCUS"/>
    <property type="match status" value="1"/>
</dbReference>
<dbReference type="EMBL" id="BARU01027960">
    <property type="protein sequence ID" value="GAH65092.1"/>
    <property type="molecule type" value="Genomic_DNA"/>
</dbReference>
<dbReference type="AlphaFoldDB" id="X1H6S7"/>
<evidence type="ECO:0000259" key="1">
    <source>
        <dbReference type="Pfam" id="PF07883"/>
    </source>
</evidence>
<gene>
    <name evidence="2" type="ORF">S03H2_44687</name>
</gene>
<dbReference type="InterPro" id="IPR014710">
    <property type="entry name" value="RmlC-like_jellyroll"/>
</dbReference>
<proteinExistence type="predicted"/>
<name>X1H6S7_9ZZZZ</name>
<sequence>MKIVDIKDVKIADTVHKVAVKKLFNFEHATIVHIELKPGEALKRHLTPVDAFFYVLEGNGIVEIGKERKEIQKDQLIFSPAKIAHILVNESDDIFRFLIIKTPTPTSETKIL</sequence>
<dbReference type="PANTHER" id="PTHR36114:SF1">
    <property type="entry name" value="16.7 KDA PROTEIN IN WHIE LOCUS"/>
    <property type="match status" value="1"/>
</dbReference>
<dbReference type="Pfam" id="PF07883">
    <property type="entry name" value="Cupin_2"/>
    <property type="match status" value="1"/>
</dbReference>
<comment type="caution">
    <text evidence="2">The sequence shown here is derived from an EMBL/GenBank/DDBJ whole genome shotgun (WGS) entry which is preliminary data.</text>
</comment>
<feature type="domain" description="Cupin type-2" evidence="1">
    <location>
        <begin position="33"/>
        <end position="100"/>
    </location>
</feature>